<dbReference type="EMBL" id="QWGE01000004">
    <property type="protein sequence ID" value="RIJ36621.1"/>
    <property type="molecule type" value="Genomic_DNA"/>
</dbReference>
<evidence type="ECO:0000256" key="1">
    <source>
        <dbReference type="SAM" id="Phobius"/>
    </source>
</evidence>
<gene>
    <name evidence="2" type="ORF">D1627_12270</name>
</gene>
<feature type="transmembrane region" description="Helical" evidence="1">
    <location>
        <begin position="21"/>
        <end position="40"/>
    </location>
</feature>
<accession>A0A399S084</accession>
<proteinExistence type="predicted"/>
<comment type="caution">
    <text evidence="2">The sequence shown here is derived from an EMBL/GenBank/DDBJ whole genome shotgun (WGS) entry which is preliminary data.</text>
</comment>
<evidence type="ECO:0000313" key="3">
    <source>
        <dbReference type="Proteomes" id="UP000266005"/>
    </source>
</evidence>
<dbReference type="Proteomes" id="UP000266005">
    <property type="component" value="Unassembled WGS sequence"/>
</dbReference>
<keyword evidence="1" id="KW-1133">Transmembrane helix</keyword>
<name>A0A399S084_9BACT</name>
<protein>
    <submittedName>
        <fullName evidence="2">Uncharacterized protein</fullName>
    </submittedName>
</protein>
<organism evidence="2 3">
    <name type="scientific">Pontibacter oryzae</name>
    <dbReference type="NCBI Taxonomy" id="2304593"/>
    <lineage>
        <taxon>Bacteria</taxon>
        <taxon>Pseudomonadati</taxon>
        <taxon>Bacteroidota</taxon>
        <taxon>Cytophagia</taxon>
        <taxon>Cytophagales</taxon>
        <taxon>Hymenobacteraceae</taxon>
        <taxon>Pontibacter</taxon>
    </lineage>
</organism>
<sequence>MSTKPDTENINQLATGRMLRSIRTLLTALVAAVCAVLLTTKQVNYTYPMEALLKSIIKDNSIVDDHLYKIKL</sequence>
<reference evidence="3" key="1">
    <citation type="submission" date="2018-08" db="EMBL/GenBank/DDBJ databases">
        <title>Mucilaginibacter sp. MYSH2.</title>
        <authorList>
            <person name="Seo T."/>
        </authorList>
    </citation>
    <scope>NUCLEOTIDE SEQUENCE [LARGE SCALE GENOMIC DNA]</scope>
    <source>
        <strain evidence="3">KIRAN</strain>
    </source>
</reference>
<dbReference type="RefSeq" id="WP_119432571.1">
    <property type="nucleotide sequence ID" value="NZ_QWGE01000004.1"/>
</dbReference>
<keyword evidence="1" id="KW-0812">Transmembrane</keyword>
<keyword evidence="1" id="KW-0472">Membrane</keyword>
<dbReference type="AlphaFoldDB" id="A0A399S084"/>
<keyword evidence="3" id="KW-1185">Reference proteome</keyword>
<evidence type="ECO:0000313" key="2">
    <source>
        <dbReference type="EMBL" id="RIJ36621.1"/>
    </source>
</evidence>